<dbReference type="EC" id="2.7.7.6" evidence="3"/>
<evidence type="ECO:0000256" key="7">
    <source>
        <dbReference type="ARBA" id="ARBA00022679"/>
    </source>
</evidence>
<dbReference type="PANTHER" id="PTHR19376">
    <property type="entry name" value="DNA-DIRECTED RNA POLYMERASE"/>
    <property type="match status" value="1"/>
</dbReference>
<dbReference type="CDD" id="cd02584">
    <property type="entry name" value="RNAP_II_Rpb1_C"/>
    <property type="match status" value="1"/>
</dbReference>
<evidence type="ECO:0000313" key="18">
    <source>
        <dbReference type="EMBL" id="NDV29120.1"/>
    </source>
</evidence>
<keyword evidence="6" id="KW-0597">Phosphoprotein</keyword>
<dbReference type="GO" id="GO:0003899">
    <property type="term" value="F:DNA-directed RNA polymerase activity"/>
    <property type="evidence" value="ECO:0007669"/>
    <property type="project" value="UniProtKB-EC"/>
</dbReference>
<dbReference type="InterPro" id="IPR007081">
    <property type="entry name" value="RNA_pol_Rpb1_5"/>
</dbReference>
<evidence type="ECO:0000256" key="16">
    <source>
        <dbReference type="SAM" id="MobiDB-lite"/>
    </source>
</evidence>
<dbReference type="Gene3D" id="1.10.274.100">
    <property type="entry name" value="RNA polymerase Rpb1, domain 3"/>
    <property type="match status" value="1"/>
</dbReference>
<dbReference type="FunFam" id="2.40.40.20:FF:000019">
    <property type="entry name" value="DNA-directed RNA polymerase II subunit RPB1"/>
    <property type="match status" value="1"/>
</dbReference>
<feature type="region of interest" description="Disordered" evidence="16">
    <location>
        <begin position="1084"/>
        <end position="1165"/>
    </location>
</feature>
<evidence type="ECO:0000256" key="15">
    <source>
        <dbReference type="ARBA" id="ARBA00023242"/>
    </source>
</evidence>
<evidence type="ECO:0000256" key="12">
    <source>
        <dbReference type="ARBA" id="ARBA00022842"/>
    </source>
</evidence>
<organism evidence="18">
    <name type="scientific">Arcella intermedia</name>
    <dbReference type="NCBI Taxonomy" id="1963864"/>
    <lineage>
        <taxon>Eukaryota</taxon>
        <taxon>Amoebozoa</taxon>
        <taxon>Tubulinea</taxon>
        <taxon>Elardia</taxon>
        <taxon>Arcellinida</taxon>
        <taxon>Sphaerothecina</taxon>
        <taxon>Arcellidae</taxon>
        <taxon>Arcella</taxon>
    </lineage>
</organism>
<accession>A0A6B2KWG0</accession>
<reference evidence="18" key="1">
    <citation type="journal article" date="2020" name="J. Eukaryot. Microbiol.">
        <title>De novo Sequencing, Assembly and Annotation of the Transcriptome for the Free-Living Testate Amoeba Arcella intermedia.</title>
        <authorList>
            <person name="Ribeiro G.M."/>
            <person name="Porfirio-Sousa A.L."/>
            <person name="Maurer-Alcala X.X."/>
            <person name="Katz L.A."/>
            <person name="Lahr D.J.G."/>
        </authorList>
    </citation>
    <scope>NUCLEOTIDE SEQUENCE</scope>
</reference>
<dbReference type="InterPro" id="IPR038120">
    <property type="entry name" value="Rpb1_funnel_sf"/>
</dbReference>
<dbReference type="InterPro" id="IPR007075">
    <property type="entry name" value="RNA_pol_Rpb1_6"/>
</dbReference>
<dbReference type="InterPro" id="IPR007066">
    <property type="entry name" value="RNA_pol_Rpb1_3"/>
</dbReference>
<dbReference type="GO" id="GO:0003677">
    <property type="term" value="F:DNA binding"/>
    <property type="evidence" value="ECO:0007669"/>
    <property type="project" value="UniProtKB-KW"/>
</dbReference>
<dbReference type="InterPro" id="IPR007073">
    <property type="entry name" value="RNA_pol_Rpb1_7"/>
</dbReference>
<evidence type="ECO:0000256" key="5">
    <source>
        <dbReference type="ARBA" id="ARBA00022478"/>
    </source>
</evidence>
<evidence type="ECO:0000256" key="1">
    <source>
        <dbReference type="ARBA" id="ARBA00004123"/>
    </source>
</evidence>
<dbReference type="FunFam" id="1.10.150.390:FF:000001">
    <property type="entry name" value="DNA-directed RNA polymerase subunit"/>
    <property type="match status" value="1"/>
</dbReference>
<dbReference type="InterPro" id="IPR038593">
    <property type="entry name" value="RNA_pol_Rpb1_7_sf"/>
</dbReference>
<dbReference type="Gene3D" id="1.10.132.30">
    <property type="match status" value="1"/>
</dbReference>
<dbReference type="GO" id="GO:0005665">
    <property type="term" value="C:RNA polymerase II, core complex"/>
    <property type="evidence" value="ECO:0007669"/>
    <property type="project" value="TreeGrafter"/>
</dbReference>
<dbReference type="Pfam" id="PF04992">
    <property type="entry name" value="RNA_pol_Rpb1_6"/>
    <property type="match status" value="1"/>
</dbReference>
<evidence type="ECO:0000256" key="10">
    <source>
        <dbReference type="ARBA" id="ARBA00022737"/>
    </source>
</evidence>
<keyword evidence="11" id="KW-0862">Zinc</keyword>
<feature type="compositionally biased region" description="Low complexity" evidence="16">
    <location>
        <begin position="1037"/>
        <end position="1049"/>
    </location>
</feature>
<keyword evidence="14" id="KW-0804">Transcription</keyword>
<dbReference type="Gene3D" id="2.40.40.20">
    <property type="match status" value="1"/>
</dbReference>
<keyword evidence="8" id="KW-0548">Nucleotidyltransferase</keyword>
<keyword evidence="5" id="KW-0240">DNA-directed RNA polymerase</keyword>
<evidence type="ECO:0000256" key="9">
    <source>
        <dbReference type="ARBA" id="ARBA00022723"/>
    </source>
</evidence>
<feature type="compositionally biased region" description="Acidic residues" evidence="16">
    <location>
        <begin position="1155"/>
        <end position="1165"/>
    </location>
</feature>
<evidence type="ECO:0000256" key="4">
    <source>
        <dbReference type="ARBA" id="ARBA00016625"/>
    </source>
</evidence>
<evidence type="ECO:0000256" key="3">
    <source>
        <dbReference type="ARBA" id="ARBA00012418"/>
    </source>
</evidence>
<dbReference type="FunFam" id="1.10.274.100:FF:000001">
    <property type="entry name" value="DNA-directed RNA polymerase subunit"/>
    <property type="match status" value="1"/>
</dbReference>
<dbReference type="InterPro" id="IPR007083">
    <property type="entry name" value="RNA_pol_Rpb1_4"/>
</dbReference>
<evidence type="ECO:0000256" key="6">
    <source>
        <dbReference type="ARBA" id="ARBA00022553"/>
    </source>
</evidence>
<dbReference type="Pfam" id="PF04983">
    <property type="entry name" value="RNA_pol_Rpb1_3"/>
    <property type="match status" value="1"/>
</dbReference>
<feature type="domain" description="RNA polymerase N-terminal" evidence="17">
    <location>
        <begin position="2"/>
        <end position="132"/>
    </location>
</feature>
<dbReference type="Gene3D" id="3.30.1490.180">
    <property type="entry name" value="RNA polymerase ii"/>
    <property type="match status" value="1"/>
</dbReference>
<dbReference type="InterPro" id="IPR000722">
    <property type="entry name" value="RNA_pol_asu"/>
</dbReference>
<proteinExistence type="inferred from homology"/>
<feature type="region of interest" description="Disordered" evidence="16">
    <location>
        <begin position="1028"/>
        <end position="1049"/>
    </location>
</feature>
<dbReference type="Pfam" id="PF05000">
    <property type="entry name" value="RNA_pol_Rpb1_4"/>
    <property type="match status" value="1"/>
</dbReference>
<evidence type="ECO:0000256" key="11">
    <source>
        <dbReference type="ARBA" id="ARBA00022833"/>
    </source>
</evidence>
<dbReference type="InterPro" id="IPR000684">
    <property type="entry name" value="RNA_pol_II_repeat_euk"/>
</dbReference>
<keyword evidence="12" id="KW-0460">Magnesium</keyword>
<sequence length="1165" mass="132252">MAVVQEGRRIQLKKNKDRRKIELHYGDTVERHLRDGDVVVLNRQPSLHKMSIMGHRIRVLPGASFRINLSVTTPYNADFDGDEMNMFFPQSEMSRAEVLNLMMVPDLIVSPQFNRPIMGLVQDALVGAYLLTKRDSFLECQDVMNLLMWAPHFNGKLPVPAILKPVKLWTGKQLFSIFLPSINFHKFSPRRTSIEAAWNSPTDSEVLIQNGELIYGILDKSCLARNEGGIVHMIWRDYGPQRCANFLSQIQQVVNNWLQDRGVTLGLSDLIMGEDTKNFIASTHVQAQLMLNELTKDLWKGRIERLPSRSIIESFEDRIATCFCDRVSGMVMLEMDRKNNLKVIVECGSKGSAINIKQMMAFVGQQCIEGSRIPLGFRDRALPHYPKDSFLIESRGYVKNSYMKGLRPQEFFFHAMGGREGFIDSSLKTSQTGYLQRRLIKLMEDVMVHYDGTVRKSDGQVIQFVYGDDGLNGTKVEHQNLNFHKLGEKEFAEKFQHNLHHPSFGLQDVCETNYLKELKNVENLVLMKEELTKIRECQAYLKDFNETRWTLPVNLERLLQITQDKFSTKPSSRTDLTLPYIIQKVNHLCTNSIPQILKEHILSEESVLCATKLFCTQLRSVLSSKRILLDYHLKKDSLDYLISEIERHYRQSIVQPGEMVGVIAAQSIGEPSTQMTLNAFNYAGVSSKKITMGIPRLLEILNSLPAKSPSHTIYLKQNDYEFAHDVLILIQKTKLKDLSLRSAICFDPYDQNQPTTIPEDRDLISLLYVFGDDRPPAYSWVLRFVLDRNVVCEKKMYMSKIADRIEELFPRVFVPQFSDDNAEELVLRLGMAHKRGEVIHIEKLHKTLKQLENVHLFGLEGIDHVYMREEWDPARVNREWVLDTDGTNLLGVLGCPQVDGKRTISNDIVEVMEVLGIEAARKALLSELKKVISFDGSYVNHRHLAILGDMMTCKGRLLGMTRFNSNCFSSSPLMRCSFEETAGVLHEAAVYAERDGLLGVSENVILGKVAPFGTGGFEVLGAKMKFEPPGEYPPQGESPEVSSSEESVPPFLPLDPVDIFAPAHPAYGFSTPVRMSTPPYFPSTPTYSPSTPTYSPRYDPLDPTYSPTYSPTSPNYSPTYNPSSPTYSPIPTPTATPRRNSTTLPLPLPPPWETIDWDDQNDGDN</sequence>
<dbReference type="EMBL" id="GIBP01000151">
    <property type="protein sequence ID" value="NDV29120.1"/>
    <property type="molecule type" value="Transcribed_RNA"/>
</dbReference>
<dbReference type="GO" id="GO:0006366">
    <property type="term" value="P:transcription by RNA polymerase II"/>
    <property type="evidence" value="ECO:0007669"/>
    <property type="project" value="InterPro"/>
</dbReference>
<dbReference type="InterPro" id="IPR045867">
    <property type="entry name" value="DNA-dir_RpoC_beta_prime"/>
</dbReference>
<dbReference type="Pfam" id="PF00623">
    <property type="entry name" value="RNA_pol_Rpb1_2"/>
    <property type="match status" value="1"/>
</dbReference>
<dbReference type="Gene3D" id="1.10.150.390">
    <property type="match status" value="1"/>
</dbReference>
<dbReference type="Pfam" id="PF04998">
    <property type="entry name" value="RNA_pol_Rpb1_5"/>
    <property type="match status" value="1"/>
</dbReference>
<dbReference type="Gene3D" id="3.30.1360.140">
    <property type="match status" value="1"/>
</dbReference>
<keyword evidence="7" id="KW-0808">Transferase</keyword>
<dbReference type="PROSITE" id="PS00115">
    <property type="entry name" value="RNA_POL_II_REPEAT"/>
    <property type="match status" value="1"/>
</dbReference>
<keyword evidence="15" id="KW-0539">Nucleus</keyword>
<dbReference type="PANTHER" id="PTHR19376:SF37">
    <property type="entry name" value="DNA-DIRECTED RNA POLYMERASE II SUBUNIT RPB1"/>
    <property type="match status" value="1"/>
</dbReference>
<feature type="compositionally biased region" description="Low complexity" evidence="16">
    <location>
        <begin position="1103"/>
        <end position="1127"/>
    </location>
</feature>
<evidence type="ECO:0000256" key="14">
    <source>
        <dbReference type="ARBA" id="ARBA00023163"/>
    </source>
</evidence>
<dbReference type="AlphaFoldDB" id="A0A6B2KWG0"/>
<dbReference type="GO" id="GO:0046872">
    <property type="term" value="F:metal ion binding"/>
    <property type="evidence" value="ECO:0007669"/>
    <property type="project" value="UniProtKB-KW"/>
</dbReference>
<dbReference type="SUPFAM" id="SSF64484">
    <property type="entry name" value="beta and beta-prime subunits of DNA dependent RNA-polymerase"/>
    <property type="match status" value="1"/>
</dbReference>
<dbReference type="Gene3D" id="6.20.50.80">
    <property type="match status" value="1"/>
</dbReference>
<comment type="similarity">
    <text evidence="2">Belongs to the RNA polymerase beta' chain family.</text>
</comment>
<name>A0A6B2KWG0_9EUKA</name>
<protein>
    <recommendedName>
        <fullName evidence="4">DNA-directed RNA polymerase II subunit RPB1</fullName>
        <ecNumber evidence="3">2.7.7.6</ecNumber>
    </recommendedName>
</protein>
<evidence type="ECO:0000256" key="8">
    <source>
        <dbReference type="ARBA" id="ARBA00022695"/>
    </source>
</evidence>
<keyword evidence="10" id="KW-0677">Repeat</keyword>
<dbReference type="Gene3D" id="6.10.250.2940">
    <property type="match status" value="1"/>
</dbReference>
<dbReference type="InterPro" id="IPR042102">
    <property type="entry name" value="RNA_pol_Rpb1_3_sf"/>
</dbReference>
<keyword evidence="9" id="KW-0479">Metal-binding</keyword>
<dbReference type="SMART" id="SM00663">
    <property type="entry name" value="RPOLA_N"/>
    <property type="match status" value="1"/>
</dbReference>
<feature type="compositionally biased region" description="Low complexity" evidence="16">
    <location>
        <begin position="1084"/>
        <end position="1096"/>
    </location>
</feature>
<comment type="subcellular location">
    <subcellularLocation>
        <location evidence="1">Nucleus</location>
    </subcellularLocation>
</comment>
<keyword evidence="13" id="KW-0238">DNA-binding</keyword>
<evidence type="ECO:0000259" key="17">
    <source>
        <dbReference type="SMART" id="SM00663"/>
    </source>
</evidence>
<evidence type="ECO:0000256" key="13">
    <source>
        <dbReference type="ARBA" id="ARBA00023125"/>
    </source>
</evidence>
<evidence type="ECO:0000256" key="2">
    <source>
        <dbReference type="ARBA" id="ARBA00006460"/>
    </source>
</evidence>
<dbReference type="InterPro" id="IPR006592">
    <property type="entry name" value="RNA_pol_N"/>
</dbReference>
<dbReference type="Pfam" id="PF04990">
    <property type="entry name" value="RNA_pol_Rpb1_7"/>
    <property type="match status" value="1"/>
</dbReference>